<accession>A0A157KAH8</accession>
<dbReference type="InterPro" id="IPR002509">
    <property type="entry name" value="NODB_dom"/>
</dbReference>
<dbReference type="Pfam" id="PF01522">
    <property type="entry name" value="Polysacc_deac_1"/>
    <property type="match status" value="1"/>
</dbReference>
<keyword evidence="3" id="KW-0732">Signal</keyword>
<dbReference type="GO" id="GO:0005975">
    <property type="term" value="P:carbohydrate metabolic process"/>
    <property type="evidence" value="ECO:0007669"/>
    <property type="project" value="InterPro"/>
</dbReference>
<dbReference type="InterPro" id="IPR011330">
    <property type="entry name" value="Glyco_hydro/deAcase_b/a-brl"/>
</dbReference>
<dbReference type="EC" id="3.-.-.-" evidence="5"/>
<dbReference type="PANTHER" id="PTHR10587:SF133">
    <property type="entry name" value="CHITIN DEACETYLASE 1-RELATED"/>
    <property type="match status" value="1"/>
</dbReference>
<dbReference type="AlphaFoldDB" id="A0A157KAH8"/>
<feature type="chain" id="PRO_5007613774" evidence="3">
    <location>
        <begin position="36"/>
        <end position="288"/>
    </location>
</feature>
<dbReference type="GO" id="GO:0016810">
    <property type="term" value="F:hydrolase activity, acting on carbon-nitrogen (but not peptide) bonds"/>
    <property type="evidence" value="ECO:0007669"/>
    <property type="project" value="InterPro"/>
</dbReference>
<evidence type="ECO:0000256" key="2">
    <source>
        <dbReference type="ARBA" id="ARBA00022801"/>
    </source>
</evidence>
<dbReference type="SUPFAM" id="SSF88713">
    <property type="entry name" value="Glycoside hydrolase/deacetylase"/>
    <property type="match status" value="1"/>
</dbReference>
<evidence type="ECO:0000313" key="5">
    <source>
        <dbReference type="EMBL" id="SAH81561.1"/>
    </source>
</evidence>
<feature type="signal peptide" evidence="3">
    <location>
        <begin position="1"/>
        <end position="35"/>
    </location>
</feature>
<dbReference type="Gene3D" id="3.20.20.370">
    <property type="entry name" value="Glycoside hydrolase/deacetylase"/>
    <property type="match status" value="1"/>
</dbReference>
<evidence type="ECO:0000256" key="1">
    <source>
        <dbReference type="ARBA" id="ARBA00022723"/>
    </source>
</evidence>
<evidence type="ECO:0000259" key="4">
    <source>
        <dbReference type="PROSITE" id="PS51677"/>
    </source>
</evidence>
<keyword evidence="2 5" id="KW-0378">Hydrolase</keyword>
<organism evidence="5 6">
    <name type="scientific">Bordetella ansorpii</name>
    <dbReference type="NCBI Taxonomy" id="288768"/>
    <lineage>
        <taxon>Bacteria</taxon>
        <taxon>Pseudomonadati</taxon>
        <taxon>Pseudomonadota</taxon>
        <taxon>Betaproteobacteria</taxon>
        <taxon>Burkholderiales</taxon>
        <taxon>Alcaligenaceae</taxon>
        <taxon>Bordetella</taxon>
    </lineage>
</organism>
<dbReference type="GO" id="GO:0046872">
    <property type="term" value="F:metal ion binding"/>
    <property type="evidence" value="ECO:0007669"/>
    <property type="project" value="UniProtKB-KW"/>
</dbReference>
<reference evidence="5 6" key="1">
    <citation type="submission" date="2016-03" db="EMBL/GenBank/DDBJ databases">
        <authorList>
            <consortium name="Pathogen Informatics"/>
        </authorList>
    </citation>
    <scope>NUCLEOTIDE SEQUENCE [LARGE SCALE GENOMIC DNA]</scope>
    <source>
        <strain evidence="5 6">NCTC13364</strain>
    </source>
</reference>
<evidence type="ECO:0000256" key="3">
    <source>
        <dbReference type="SAM" id="SignalP"/>
    </source>
</evidence>
<gene>
    <name evidence="5" type="primary">pdaA_1</name>
    <name evidence="5" type="ORF">SAMEA1982600_00267</name>
</gene>
<name>A0A157KAH8_9BORD</name>
<dbReference type="PANTHER" id="PTHR10587">
    <property type="entry name" value="GLYCOSYL TRANSFERASE-RELATED"/>
    <property type="match status" value="1"/>
</dbReference>
<dbReference type="PROSITE" id="PS51677">
    <property type="entry name" value="NODB"/>
    <property type="match status" value="1"/>
</dbReference>
<protein>
    <submittedName>
        <fullName evidence="5">Probable polysaccharide deacetylase pdaA</fullName>
        <ecNumber evidence="5">3.-.-.-</ecNumber>
    </submittedName>
</protein>
<proteinExistence type="predicted"/>
<evidence type="ECO:0000313" key="6">
    <source>
        <dbReference type="Proteomes" id="UP000077037"/>
    </source>
</evidence>
<keyword evidence="1" id="KW-0479">Metal-binding</keyword>
<dbReference type="InterPro" id="IPR050248">
    <property type="entry name" value="Polysacc_deacetylase_ArnD"/>
</dbReference>
<dbReference type="EMBL" id="FKBS01000006">
    <property type="protein sequence ID" value="SAH81561.1"/>
    <property type="molecule type" value="Genomic_DNA"/>
</dbReference>
<feature type="domain" description="NodB homology" evidence="4">
    <location>
        <begin position="36"/>
        <end position="257"/>
    </location>
</feature>
<dbReference type="Proteomes" id="UP000077037">
    <property type="component" value="Unassembled WGS sequence"/>
</dbReference>
<dbReference type="GO" id="GO:0016020">
    <property type="term" value="C:membrane"/>
    <property type="evidence" value="ECO:0007669"/>
    <property type="project" value="TreeGrafter"/>
</dbReference>
<sequence length="288" mass="32112">MRSQPKPRFFPRILSAICRLLAVALLCAPAWQTAAQTVAITFDDGFDPRGEPRAAQWNQHLLDTLARHHIRAMFFPAGFMVDSPEGLALVRAWGAAGHAIGNHTYTHKGYVDGTSPAAFLQDVLQEQDLVGAMPGWCPRLRLPYLNEGSTPERSNQLYALLASRGYALAPVTITIDDWNYNERFMASANKNPALDVEAFRKPYLDRLWQEVQRQEAEWKQRLGRSPVHVLLLHANGLNTIVLPDILAKFEANGWSFADPAIAFTDPIYQRGYTDAAGARHALPVPACR</sequence>